<comment type="caution">
    <text evidence="11">The sequence shown here is derived from an EMBL/GenBank/DDBJ whole genome shotgun (WGS) entry which is preliminary data.</text>
</comment>
<feature type="binding site" evidence="10">
    <location>
        <position position="29"/>
    </location>
    <ligand>
        <name>Zn(2+)</name>
        <dbReference type="ChEBI" id="CHEBI:29105"/>
    </ligand>
</feature>
<evidence type="ECO:0000256" key="7">
    <source>
        <dbReference type="ARBA" id="ARBA00048807"/>
    </source>
</evidence>
<reference evidence="11" key="2">
    <citation type="journal article" date="2021" name="PeerJ">
        <title>Extensive microbial diversity within the chicken gut microbiome revealed by metagenomics and culture.</title>
        <authorList>
            <person name="Gilroy R."/>
            <person name="Ravi A."/>
            <person name="Getino M."/>
            <person name="Pursley I."/>
            <person name="Horton D.L."/>
            <person name="Alikhan N.F."/>
            <person name="Baker D."/>
            <person name="Gharbi K."/>
            <person name="Hall N."/>
            <person name="Watson M."/>
            <person name="Adriaenssens E.M."/>
            <person name="Foster-Nyarko E."/>
            <person name="Jarju S."/>
            <person name="Secka A."/>
            <person name="Antonio M."/>
            <person name="Oren A."/>
            <person name="Chaudhuri R.R."/>
            <person name="La Ragione R."/>
            <person name="Hildebrand F."/>
            <person name="Pallen M.J."/>
        </authorList>
    </citation>
    <scope>NUCLEOTIDE SEQUENCE</scope>
    <source>
        <strain evidence="11">35461</strain>
    </source>
</reference>
<evidence type="ECO:0000313" key="12">
    <source>
        <dbReference type="Proteomes" id="UP000886845"/>
    </source>
</evidence>
<dbReference type="EMBL" id="DVOR01000095">
    <property type="protein sequence ID" value="HIV09066.1"/>
    <property type="molecule type" value="Genomic_DNA"/>
</dbReference>
<name>A0A9D1NMY9_9BACT</name>
<proteinExistence type="inferred from homology"/>
<dbReference type="GO" id="GO:0008616">
    <property type="term" value="P:tRNA queuosine(34) biosynthetic process"/>
    <property type="evidence" value="ECO:0007669"/>
    <property type="project" value="UniProtKB-KW"/>
</dbReference>
<dbReference type="SUPFAM" id="SSF55620">
    <property type="entry name" value="Tetrahydrobiopterin biosynthesis enzymes-like"/>
    <property type="match status" value="1"/>
</dbReference>
<evidence type="ECO:0000256" key="10">
    <source>
        <dbReference type="PIRSR" id="PIRSR006113-2"/>
    </source>
</evidence>
<organism evidence="11 12">
    <name type="scientific">Candidatus Spyradenecus faecavium</name>
    <dbReference type="NCBI Taxonomy" id="2840947"/>
    <lineage>
        <taxon>Bacteria</taxon>
        <taxon>Pseudomonadati</taxon>
        <taxon>Lentisphaerota</taxon>
        <taxon>Lentisphaeria</taxon>
        <taxon>Lentisphaerales</taxon>
        <taxon>Lentisphaeraceae</taxon>
        <taxon>Lentisphaeraceae incertae sedis</taxon>
        <taxon>Candidatus Spyradenecus</taxon>
    </lineage>
</organism>
<reference evidence="11" key="1">
    <citation type="submission" date="2020-10" db="EMBL/GenBank/DDBJ databases">
        <authorList>
            <person name="Gilroy R."/>
        </authorList>
    </citation>
    <scope>NUCLEOTIDE SEQUENCE</scope>
    <source>
        <strain evidence="11">35461</strain>
    </source>
</reference>
<feature type="active site" description="Charge relay system" evidence="9">
    <location>
        <position position="130"/>
    </location>
</feature>
<dbReference type="PANTHER" id="PTHR12589:SF7">
    <property type="entry name" value="6-PYRUVOYL TETRAHYDROBIOPTERIN SYNTHASE"/>
    <property type="match status" value="1"/>
</dbReference>
<feature type="binding site" evidence="10">
    <location>
        <position position="14"/>
    </location>
    <ligand>
        <name>Zn(2+)</name>
        <dbReference type="ChEBI" id="CHEBI:29105"/>
    </ligand>
</feature>
<evidence type="ECO:0000256" key="1">
    <source>
        <dbReference type="ARBA" id="ARBA00005061"/>
    </source>
</evidence>
<gene>
    <name evidence="11" type="ORF">IAC79_02990</name>
</gene>
<keyword evidence="8" id="KW-0671">Queuosine biosynthesis</keyword>
<dbReference type="PANTHER" id="PTHR12589">
    <property type="entry name" value="PYRUVOYL TETRAHYDROBIOPTERIN SYNTHASE"/>
    <property type="match status" value="1"/>
</dbReference>
<evidence type="ECO:0000256" key="3">
    <source>
        <dbReference type="ARBA" id="ARBA00018141"/>
    </source>
</evidence>
<dbReference type="InterPro" id="IPR038418">
    <property type="entry name" value="6-PTP_synth/QueD_sf"/>
</dbReference>
<dbReference type="InterPro" id="IPR007115">
    <property type="entry name" value="6-PTP_synth/QueD"/>
</dbReference>
<comment type="cofactor">
    <cofactor evidence="8 10">
        <name>Zn(2+)</name>
        <dbReference type="ChEBI" id="CHEBI:29105"/>
    </cofactor>
    <text evidence="8 10">Binds 1 zinc ion per subunit.</text>
</comment>
<dbReference type="Pfam" id="PF01242">
    <property type="entry name" value="PTPS"/>
    <property type="match status" value="1"/>
</dbReference>
<evidence type="ECO:0000256" key="9">
    <source>
        <dbReference type="PIRSR" id="PIRSR006113-1"/>
    </source>
</evidence>
<comment type="similarity">
    <text evidence="2 8">Belongs to the PTPS family. QueD subfamily.</text>
</comment>
<dbReference type="AlphaFoldDB" id="A0A9D1NMY9"/>
<evidence type="ECO:0000256" key="4">
    <source>
        <dbReference type="ARBA" id="ARBA00022723"/>
    </source>
</evidence>
<dbReference type="Proteomes" id="UP000886845">
    <property type="component" value="Unassembled WGS sequence"/>
</dbReference>
<keyword evidence="6 8" id="KW-0456">Lyase</keyword>
<keyword evidence="4 8" id="KW-0479">Metal-binding</keyword>
<evidence type="ECO:0000256" key="6">
    <source>
        <dbReference type="ARBA" id="ARBA00023239"/>
    </source>
</evidence>
<dbReference type="EC" id="4.-.-.-" evidence="8"/>
<keyword evidence="5 8" id="KW-0862">Zinc</keyword>
<comment type="catalytic activity">
    <reaction evidence="7 8">
        <text>7,8-dihydroneopterin 3'-triphosphate + H2O = 6-carboxy-5,6,7,8-tetrahydropterin + triphosphate + acetaldehyde + 2 H(+)</text>
        <dbReference type="Rhea" id="RHEA:27966"/>
        <dbReference type="ChEBI" id="CHEBI:15343"/>
        <dbReference type="ChEBI" id="CHEBI:15377"/>
        <dbReference type="ChEBI" id="CHEBI:15378"/>
        <dbReference type="ChEBI" id="CHEBI:18036"/>
        <dbReference type="ChEBI" id="CHEBI:58462"/>
        <dbReference type="ChEBI" id="CHEBI:61032"/>
        <dbReference type="EC" id="4.1.2.50"/>
    </reaction>
</comment>
<feature type="binding site" evidence="10">
    <location>
        <position position="27"/>
    </location>
    <ligand>
        <name>Zn(2+)</name>
        <dbReference type="ChEBI" id="CHEBI:29105"/>
    </ligand>
</feature>
<dbReference type="GO" id="GO:0070497">
    <property type="term" value="F:6-carboxytetrahydropterin synthase activity"/>
    <property type="evidence" value="ECO:0007669"/>
    <property type="project" value="UniProtKB-EC"/>
</dbReference>
<feature type="active site" description="Proton acceptor" evidence="9">
    <location>
        <position position="23"/>
    </location>
</feature>
<dbReference type="Gene3D" id="3.30.479.10">
    <property type="entry name" value="6-pyruvoyl tetrahydropterin synthase/QueD"/>
    <property type="match status" value="1"/>
</dbReference>
<feature type="active site" description="Charge relay system" evidence="9">
    <location>
        <position position="71"/>
    </location>
</feature>
<dbReference type="PIRSF" id="PIRSF006113">
    <property type="entry name" value="PTP_synth"/>
    <property type="match status" value="1"/>
</dbReference>
<evidence type="ECO:0000256" key="2">
    <source>
        <dbReference type="ARBA" id="ARBA00008900"/>
    </source>
</evidence>
<evidence type="ECO:0000256" key="5">
    <source>
        <dbReference type="ARBA" id="ARBA00022833"/>
    </source>
</evidence>
<accession>A0A9D1NMY9</accession>
<dbReference type="GO" id="GO:0046872">
    <property type="term" value="F:metal ion binding"/>
    <property type="evidence" value="ECO:0007669"/>
    <property type="project" value="UniProtKB-KW"/>
</dbReference>
<sequence length="140" mass="15374">MLTVAKTVTFDAAHLLTGHGGQCRNLHGHTYRVTVELGNVPPLAGQPEDMVMDFKELKAVLNEEIVGPCDHAFLCDTQSEVERDIAATLRRHGLRVYDLPHRSTSECLAAHFFHKLKGRGLPVVAVSVSETPESVATYRA</sequence>
<comment type="pathway">
    <text evidence="1 8">Purine metabolism; 7-cyano-7-deazaguanine biosynthesis.</text>
</comment>
<evidence type="ECO:0000256" key="8">
    <source>
        <dbReference type="PIRNR" id="PIRNR006113"/>
    </source>
</evidence>
<protein>
    <recommendedName>
        <fullName evidence="3 8">6-carboxy-5,6,7,8-tetrahydropterin synthase</fullName>
        <ecNumber evidence="8">4.-.-.-</ecNumber>
    </recommendedName>
</protein>
<evidence type="ECO:0000313" key="11">
    <source>
        <dbReference type="EMBL" id="HIV09066.1"/>
    </source>
</evidence>